<dbReference type="PATRIC" id="fig|993516.3.peg.2616"/>
<name>L7CIA2_RHOBT</name>
<dbReference type="PANTHER" id="PTHR43019">
    <property type="entry name" value="SERINE ENDOPROTEASE DEGS"/>
    <property type="match status" value="1"/>
</dbReference>
<organism evidence="3 4">
    <name type="scientific">Rhodopirellula baltica SWK14</name>
    <dbReference type="NCBI Taxonomy" id="993516"/>
    <lineage>
        <taxon>Bacteria</taxon>
        <taxon>Pseudomonadati</taxon>
        <taxon>Planctomycetota</taxon>
        <taxon>Planctomycetia</taxon>
        <taxon>Pirellulales</taxon>
        <taxon>Pirellulaceae</taxon>
        <taxon>Rhodopirellula</taxon>
    </lineage>
</organism>
<dbReference type="GO" id="GO:0006508">
    <property type="term" value="P:proteolysis"/>
    <property type="evidence" value="ECO:0007669"/>
    <property type="project" value="UniProtKB-KW"/>
</dbReference>
<feature type="region of interest" description="Disordered" evidence="1">
    <location>
        <begin position="172"/>
        <end position="207"/>
    </location>
</feature>
<keyword evidence="2" id="KW-1133">Transmembrane helix</keyword>
<dbReference type="PRINTS" id="PR00834">
    <property type="entry name" value="PROTEASES2C"/>
</dbReference>
<evidence type="ECO:0000256" key="2">
    <source>
        <dbReference type="SAM" id="Phobius"/>
    </source>
</evidence>
<dbReference type="Proteomes" id="UP000010959">
    <property type="component" value="Unassembled WGS sequence"/>
</dbReference>
<dbReference type="InterPro" id="IPR009003">
    <property type="entry name" value="Peptidase_S1_PA"/>
</dbReference>
<dbReference type="InterPro" id="IPR001940">
    <property type="entry name" value="Peptidase_S1C"/>
</dbReference>
<evidence type="ECO:0000313" key="3">
    <source>
        <dbReference type="EMBL" id="ELP33555.1"/>
    </source>
</evidence>
<dbReference type="SUPFAM" id="SSF51004">
    <property type="entry name" value="C-terminal (heme d1) domain of cytochrome cd1-nitrite reductase"/>
    <property type="match status" value="1"/>
</dbReference>
<dbReference type="SUPFAM" id="SSF50494">
    <property type="entry name" value="Trypsin-like serine proteases"/>
    <property type="match status" value="1"/>
</dbReference>
<keyword evidence="3" id="KW-0645">Protease</keyword>
<accession>L7CIA2</accession>
<reference evidence="3 4" key="1">
    <citation type="journal article" date="2013" name="Mar. Genomics">
        <title>Expression of sulfatases in Rhodopirellula baltica and the diversity of sulfatases in the genus Rhodopirellula.</title>
        <authorList>
            <person name="Wegner C.E."/>
            <person name="Richter-Heitmann T."/>
            <person name="Klindworth A."/>
            <person name="Klockow C."/>
            <person name="Richter M."/>
            <person name="Achstetter T."/>
            <person name="Glockner F.O."/>
            <person name="Harder J."/>
        </authorList>
    </citation>
    <scope>NUCLEOTIDE SEQUENCE [LARGE SCALE GENOMIC DNA]</scope>
    <source>
        <strain evidence="3 4">SWK14</strain>
    </source>
</reference>
<sequence length="1518" mass="164467">MSLSVVCGQCSTRLRVPEKVSEKRVKCPKCSASILVPVAEEIALDEVQVVEEPRRPNLDETNAGDGDFDNFGDFLSNLDSSDAGAFEASEFASELESATFGLQVAAFQAGPTSGPVAVAAEQPIYDASDAARRRNGVPTHFLVAGVGGTVLVIMLAGLGLWFFVSDSSPPSNPVVSQPEGSVEVAVEPGSKESTETPSEQSRVGESPTEVMDMPWAVAESNRAKRLGYDAVETVPKPIEPAASVAPVVKSVSQEASTIAKVATPANALSLEQVIDQIKANTVFIKVKTREGEQTGSGFLVDVDERLGYIVTNSHVVTADKGVPISIQCVLHSGTPQQVTLVAHIRSRDADNDLAVLGVTNNQKLPDIVNWTNATDVRETSTVLAAGFPFGEILSTNKRFPSITISKGSVSSIRRDDFDQIALLQVDGGIHPGNSGGPVLTQNGELIGVAVAKVRNTNIGFAIPRRVLQELLYGRIASIHVQQNSRADGERQLEMKMKFLDPTQKIRDVEVLLFSAKNQKVTKPGSNGQWDQVAEELVEKKNVTYLLKHSQAQASFNTSLPNLVCQVAWTAGDGTRKFSEPVKVKELDQQSSGESVATTSLGPSVLPKVEPDIQGTGMVLLPNEMSDFAINANNGDVACVDPVSHRAFLVKANQLSGGADLKELPSVLVGTTPVGITYKLFGDKEYYTVVCSQDSHVYAIDAKSFELTKKIPIQGAGVSHVTCSSNPADPFVYYNYGSGHDSEAGVIDLRVMRDRGKAFDDSMDCAISADGKFAYRRGPWSPSGFESLRLANDFTADTPEFKRSFYDHRSCTGYVPGPFGQFVAVGSKIHTVGLEKHYASLPFAPSCFFTSQPVAIGFAPMVQNNTSKPTSLRLFAASYNNFQTTGNAIQLPKELVGTPLTLPRGVAGRADFKQVGSKTRLLPDEIHKRVIYATNDKIVTIPLTAFGIAKEPFMRLEKRKSTAKIGSANTFSIEATDPDVKIQLGDLPHGAELVAAESTSNKATLKWSPTEDQVGSHEVPVTLSFKEIQRVLNFTFEVEQPSIQAPLEVAGFRISPTESFCVAWSGPPVDRYGRTHIRNPEQPVMYDLCVIPFRRGVDPIKVSIPWSIKEVIIAGARLAILPSNNNQQVPIYDLRTLEREKLLLPTSPLQTIRLDGNELHLEGTQSDDVYSIKTLRLIRSTGPETPTPQRHGRYAQNQTVFLDGLFEGGVLKDVRTGTVKLIVSPGRIPSLPGANSQLLQGQFLRQQTDSPSTNPTRPGGSASIVAGPTAVAETNQQVSLENRVSNVNVPGSVHTRRLTQQVTLLVIDGDNALSRRVPIFRGVRLDTQNAPRPHMQVSDGKVWVACGDRVYRWIPPNLGTDGSLGSSDPIKLHFKPSQSTLVSVRQKETLNHELAGGTAPFDYFLMTRLDGISMDEKTGNVTIDRSLLIQSPQLRQFYASRSPTSAADISHQLKSKSIDMMGEFKRLTNRKPQGFPVAVPIHIKASDREGGVAELQYFVLVDFPIADLVRQATLGAPSE</sequence>
<comment type="caution">
    <text evidence="3">The sequence shown here is derived from an EMBL/GenBank/DDBJ whole genome shotgun (WGS) entry which is preliminary data.</text>
</comment>
<gene>
    <name evidence="3" type="ORF">RBSWK_02457</name>
</gene>
<evidence type="ECO:0000313" key="4">
    <source>
        <dbReference type="Proteomes" id="UP000010959"/>
    </source>
</evidence>
<dbReference type="GO" id="GO:0004252">
    <property type="term" value="F:serine-type endopeptidase activity"/>
    <property type="evidence" value="ECO:0007669"/>
    <property type="project" value="InterPro"/>
</dbReference>
<dbReference type="Pfam" id="PF13365">
    <property type="entry name" value="Trypsin_2"/>
    <property type="match status" value="1"/>
</dbReference>
<dbReference type="EMBL" id="AMWG01000053">
    <property type="protein sequence ID" value="ELP33555.1"/>
    <property type="molecule type" value="Genomic_DNA"/>
</dbReference>
<dbReference type="InterPro" id="IPR011048">
    <property type="entry name" value="Haem_d1_sf"/>
</dbReference>
<evidence type="ECO:0000256" key="1">
    <source>
        <dbReference type="SAM" id="MobiDB-lite"/>
    </source>
</evidence>
<keyword evidence="3" id="KW-0378">Hydrolase</keyword>
<feature type="transmembrane region" description="Helical" evidence="2">
    <location>
        <begin position="141"/>
        <end position="164"/>
    </location>
</feature>
<protein>
    <submittedName>
        <fullName evidence="3">Serine protease</fullName>
    </submittedName>
</protein>
<keyword evidence="2" id="KW-0812">Transmembrane</keyword>
<keyword evidence="2" id="KW-0472">Membrane</keyword>
<dbReference type="Gene3D" id="2.40.10.120">
    <property type="match status" value="1"/>
</dbReference>
<proteinExistence type="predicted"/>